<dbReference type="InterPro" id="IPR029068">
    <property type="entry name" value="Glyas_Bleomycin-R_OHBP_Dase"/>
</dbReference>
<proteinExistence type="predicted"/>
<dbReference type="SUPFAM" id="SSF54593">
    <property type="entry name" value="Glyoxalase/Bleomycin resistance protein/Dihydroxybiphenyl dioxygenase"/>
    <property type="match status" value="1"/>
</dbReference>
<name>A0ABS5IZC8_9BACT</name>
<comment type="caution">
    <text evidence="2">The sequence shown here is derived from an EMBL/GenBank/DDBJ whole genome shotgun (WGS) entry which is preliminary data.</text>
</comment>
<dbReference type="EMBL" id="JAGTXB010000005">
    <property type="protein sequence ID" value="MBS0028310.1"/>
    <property type="molecule type" value="Genomic_DNA"/>
</dbReference>
<gene>
    <name evidence="2" type="ORF">KE626_13410</name>
</gene>
<dbReference type="Proteomes" id="UP000676386">
    <property type="component" value="Unassembled WGS sequence"/>
</dbReference>
<accession>A0ABS5IZC8</accession>
<organism evidence="2 3">
    <name type="scientific">Chitinophaga hostae</name>
    <dbReference type="NCBI Taxonomy" id="2831022"/>
    <lineage>
        <taxon>Bacteria</taxon>
        <taxon>Pseudomonadati</taxon>
        <taxon>Bacteroidota</taxon>
        <taxon>Chitinophagia</taxon>
        <taxon>Chitinophagales</taxon>
        <taxon>Chitinophagaceae</taxon>
        <taxon>Chitinophaga</taxon>
    </lineage>
</organism>
<feature type="domain" description="VOC" evidence="1">
    <location>
        <begin position="1"/>
        <end position="124"/>
    </location>
</feature>
<dbReference type="Pfam" id="PF00903">
    <property type="entry name" value="Glyoxalase"/>
    <property type="match status" value="1"/>
</dbReference>
<dbReference type="Gene3D" id="3.10.180.10">
    <property type="entry name" value="2,3-Dihydroxybiphenyl 1,2-Dioxygenase, domain 1"/>
    <property type="match status" value="1"/>
</dbReference>
<dbReference type="InterPro" id="IPR037523">
    <property type="entry name" value="VOC_core"/>
</dbReference>
<evidence type="ECO:0000313" key="2">
    <source>
        <dbReference type="EMBL" id="MBS0028310.1"/>
    </source>
</evidence>
<dbReference type="InterPro" id="IPR004360">
    <property type="entry name" value="Glyas_Fos-R_dOase_dom"/>
</dbReference>
<reference evidence="2 3" key="1">
    <citation type="submission" date="2021-04" db="EMBL/GenBank/DDBJ databases">
        <title>Chitinophaga sp. nov., isolated from the rhizosphere soil.</title>
        <authorList>
            <person name="He S."/>
        </authorList>
    </citation>
    <scope>NUCLEOTIDE SEQUENCE [LARGE SCALE GENOMIC DNA]</scope>
    <source>
        <strain evidence="2 3">2R12</strain>
    </source>
</reference>
<evidence type="ECO:0000259" key="1">
    <source>
        <dbReference type="PROSITE" id="PS51819"/>
    </source>
</evidence>
<evidence type="ECO:0000313" key="3">
    <source>
        <dbReference type="Proteomes" id="UP000676386"/>
    </source>
</evidence>
<dbReference type="RefSeq" id="WP_211973412.1">
    <property type="nucleotide sequence ID" value="NZ_CBFHAM010000007.1"/>
</dbReference>
<sequence length="129" mass="14624">MTKLDPIIAVKDVEASAAWYQQLFGFRRTHGGDTFAVLVSEDDEIILCLHKWGEHDHPTMTNPGITPGNGLILYFRTKNMEAVRAGVEKSGSIIEEDIHLNPNSLKKEFSLRDLDGYYLIVTEFHKYEG</sequence>
<dbReference type="PROSITE" id="PS51819">
    <property type="entry name" value="VOC"/>
    <property type="match status" value="1"/>
</dbReference>
<keyword evidence="3" id="KW-1185">Reference proteome</keyword>
<protein>
    <submittedName>
        <fullName evidence="2">VOC family protein</fullName>
    </submittedName>
</protein>